<keyword evidence="1" id="KW-1133">Transmembrane helix</keyword>
<dbReference type="RefSeq" id="WP_160037241.1">
    <property type="nucleotide sequence ID" value="NZ_JACSQL010000055.1"/>
</dbReference>
<name>A0ABR8T7U0_9BACL</name>
<evidence type="ECO:0000313" key="3">
    <source>
        <dbReference type="Proteomes" id="UP000608071"/>
    </source>
</evidence>
<protein>
    <recommendedName>
        <fullName evidence="4">DUF2645 family protein</fullName>
    </recommendedName>
</protein>
<accession>A0ABR8T7U0</accession>
<dbReference type="Proteomes" id="UP000608071">
    <property type="component" value="Unassembled WGS sequence"/>
</dbReference>
<feature type="transmembrane region" description="Helical" evidence="1">
    <location>
        <begin position="87"/>
        <end position="110"/>
    </location>
</feature>
<feature type="transmembrane region" description="Helical" evidence="1">
    <location>
        <begin position="7"/>
        <end position="28"/>
    </location>
</feature>
<proteinExistence type="predicted"/>
<dbReference type="EMBL" id="JACSQL010000055">
    <property type="protein sequence ID" value="MBD7971414.1"/>
    <property type="molecule type" value="Genomic_DNA"/>
</dbReference>
<reference evidence="2 3" key="1">
    <citation type="submission" date="2020-08" db="EMBL/GenBank/DDBJ databases">
        <title>A Genomic Blueprint of the Chicken Gut Microbiome.</title>
        <authorList>
            <person name="Gilroy R."/>
            <person name="Ravi A."/>
            <person name="Getino M."/>
            <person name="Pursley I."/>
            <person name="Horton D.L."/>
            <person name="Alikhan N.-F."/>
            <person name="Baker D."/>
            <person name="Gharbi K."/>
            <person name="Hall N."/>
            <person name="Watson M."/>
            <person name="Adriaenssens E.M."/>
            <person name="Foster-Nyarko E."/>
            <person name="Jarju S."/>
            <person name="Secka A."/>
            <person name="Antonio M."/>
            <person name="Oren A."/>
            <person name="Chaudhuri R."/>
            <person name="La Ragione R.M."/>
            <person name="Hildebrand F."/>
            <person name="Pallen M.J."/>
        </authorList>
    </citation>
    <scope>NUCLEOTIDE SEQUENCE [LARGE SCALE GENOMIC DNA]</scope>
    <source>
        <strain evidence="2 3">Sa2BVA9</strain>
    </source>
</reference>
<feature type="transmembrane region" description="Helical" evidence="1">
    <location>
        <begin position="53"/>
        <end position="75"/>
    </location>
</feature>
<sequence>MKVNLSVISYVAYLLVISTTSFLFYWVFKIWIAMGRFTAADAPPGDIGATEKVFYSFVIPIGYFAIMTLLSFVFRRYLIKYSVNLKTIFILAINVLITVYLIAQFTIFSFS</sequence>
<evidence type="ECO:0000313" key="2">
    <source>
        <dbReference type="EMBL" id="MBD7971414.1"/>
    </source>
</evidence>
<organism evidence="2 3">
    <name type="scientific">Paenibacillus gallinarum</name>
    <dbReference type="NCBI Taxonomy" id="2762232"/>
    <lineage>
        <taxon>Bacteria</taxon>
        <taxon>Bacillati</taxon>
        <taxon>Bacillota</taxon>
        <taxon>Bacilli</taxon>
        <taxon>Bacillales</taxon>
        <taxon>Paenibacillaceae</taxon>
        <taxon>Paenibacillus</taxon>
    </lineage>
</organism>
<comment type="caution">
    <text evidence="2">The sequence shown here is derived from an EMBL/GenBank/DDBJ whole genome shotgun (WGS) entry which is preliminary data.</text>
</comment>
<keyword evidence="1" id="KW-0812">Transmembrane</keyword>
<evidence type="ECO:0000256" key="1">
    <source>
        <dbReference type="SAM" id="Phobius"/>
    </source>
</evidence>
<gene>
    <name evidence="2" type="ORF">H9647_25500</name>
</gene>
<keyword evidence="1" id="KW-0472">Membrane</keyword>
<evidence type="ECO:0008006" key="4">
    <source>
        <dbReference type="Google" id="ProtNLM"/>
    </source>
</evidence>
<keyword evidence="3" id="KW-1185">Reference proteome</keyword>